<evidence type="ECO:0000313" key="8">
    <source>
        <dbReference type="Proteomes" id="UP000002218"/>
    </source>
</evidence>
<dbReference type="InterPro" id="IPR009908">
    <property type="entry name" value="Methylamine_util_MauE"/>
</dbReference>
<accession>C8XFW4</accession>
<keyword evidence="4 5" id="KW-0472">Membrane</keyword>
<evidence type="ECO:0000256" key="5">
    <source>
        <dbReference type="SAM" id="Phobius"/>
    </source>
</evidence>
<dbReference type="eggNOG" id="COG2259">
    <property type="taxonomic scope" value="Bacteria"/>
</dbReference>
<feature type="transmembrane region" description="Helical" evidence="5">
    <location>
        <begin position="56"/>
        <end position="76"/>
    </location>
</feature>
<dbReference type="GO" id="GO:0030416">
    <property type="term" value="P:methylamine metabolic process"/>
    <property type="evidence" value="ECO:0007669"/>
    <property type="project" value="InterPro"/>
</dbReference>
<name>C8XFW4_NAKMY</name>
<keyword evidence="8" id="KW-1185">Reference proteome</keyword>
<dbReference type="UniPathway" id="UPA00895"/>
<gene>
    <name evidence="7" type="ordered locus">Namu_1685</name>
</gene>
<evidence type="ECO:0000313" key="7">
    <source>
        <dbReference type="EMBL" id="ACV78075.1"/>
    </source>
</evidence>
<dbReference type="Pfam" id="PF07291">
    <property type="entry name" value="MauE"/>
    <property type="match status" value="1"/>
</dbReference>
<organism evidence="7 8">
    <name type="scientific">Nakamurella multipartita (strain ATCC 700099 / DSM 44233 / CIP 104796 / JCM 9543 / NBRC 105858 / Y-104)</name>
    <name type="common">Microsphaera multipartita</name>
    <dbReference type="NCBI Taxonomy" id="479431"/>
    <lineage>
        <taxon>Bacteria</taxon>
        <taxon>Bacillati</taxon>
        <taxon>Actinomycetota</taxon>
        <taxon>Actinomycetes</taxon>
        <taxon>Nakamurellales</taxon>
        <taxon>Nakamurellaceae</taxon>
        <taxon>Nakamurella</taxon>
    </lineage>
</organism>
<dbReference type="STRING" id="479431.Namu_1685"/>
<evidence type="ECO:0000259" key="6">
    <source>
        <dbReference type="Pfam" id="PF07291"/>
    </source>
</evidence>
<dbReference type="EMBL" id="CP001737">
    <property type="protein sequence ID" value="ACV78075.1"/>
    <property type="molecule type" value="Genomic_DNA"/>
</dbReference>
<evidence type="ECO:0000256" key="1">
    <source>
        <dbReference type="ARBA" id="ARBA00004141"/>
    </source>
</evidence>
<evidence type="ECO:0000256" key="4">
    <source>
        <dbReference type="ARBA" id="ARBA00023136"/>
    </source>
</evidence>
<feature type="transmembrane region" description="Helical" evidence="5">
    <location>
        <begin position="12"/>
        <end position="36"/>
    </location>
</feature>
<keyword evidence="3 5" id="KW-1133">Transmembrane helix</keyword>
<dbReference type="AlphaFoldDB" id="C8XFW4"/>
<proteinExistence type="predicted"/>
<dbReference type="InParanoid" id="C8XFW4"/>
<dbReference type="KEGG" id="nml:Namu_1685"/>
<reference evidence="7 8" key="2">
    <citation type="journal article" date="2010" name="Stand. Genomic Sci.">
        <title>Complete genome sequence of Nakamurella multipartita type strain (Y-104).</title>
        <authorList>
            <person name="Tice H."/>
            <person name="Mayilraj S."/>
            <person name="Sims D."/>
            <person name="Lapidus A."/>
            <person name="Nolan M."/>
            <person name="Lucas S."/>
            <person name="Glavina Del Rio T."/>
            <person name="Copeland A."/>
            <person name="Cheng J.F."/>
            <person name="Meincke L."/>
            <person name="Bruce D."/>
            <person name="Goodwin L."/>
            <person name="Pitluck S."/>
            <person name="Ivanova N."/>
            <person name="Mavromatis K."/>
            <person name="Ovchinnikova G."/>
            <person name="Pati A."/>
            <person name="Chen A."/>
            <person name="Palaniappan K."/>
            <person name="Land M."/>
            <person name="Hauser L."/>
            <person name="Chang Y.J."/>
            <person name="Jeffries C.D."/>
            <person name="Detter J.C."/>
            <person name="Brettin T."/>
            <person name="Rohde M."/>
            <person name="Goker M."/>
            <person name="Bristow J."/>
            <person name="Eisen J.A."/>
            <person name="Markowitz V."/>
            <person name="Hugenholtz P."/>
            <person name="Kyrpides N.C."/>
            <person name="Klenk H.P."/>
            <person name="Chen F."/>
        </authorList>
    </citation>
    <scope>NUCLEOTIDE SEQUENCE [LARGE SCALE GENOMIC DNA]</scope>
    <source>
        <strain evidence="8">ATCC 700099 / DSM 44233 / CIP 104796 / JCM 9543 / NBRC 105858 / Y-104</strain>
    </source>
</reference>
<keyword evidence="2 5" id="KW-0812">Transmembrane</keyword>
<dbReference type="Proteomes" id="UP000002218">
    <property type="component" value="Chromosome"/>
</dbReference>
<dbReference type="HOGENOM" id="CLU_101331_0_0_11"/>
<dbReference type="RefSeq" id="WP_015746978.1">
    <property type="nucleotide sequence ID" value="NC_013235.1"/>
</dbReference>
<dbReference type="GO" id="GO:0016020">
    <property type="term" value="C:membrane"/>
    <property type="evidence" value="ECO:0007669"/>
    <property type="project" value="UniProtKB-SubCell"/>
</dbReference>
<comment type="subcellular location">
    <subcellularLocation>
        <location evidence="1">Membrane</location>
        <topology evidence="1">Multi-pass membrane protein</topology>
    </subcellularLocation>
</comment>
<sequence length="166" mass="17379">MTTRTVSRPERIRDAVGVLARLILAGVFLVSGGLKAWDARETIVAVRAYQLLPESLVGPVAAILPYFELALGLLLLIGLATRLAAVLAAVVMVMFIAAVASAAARGLSIDCGCFGGGGQVEPGQTAYTAEILRDAGLLALAVYLAIRPDTPWSVDRFAHRRAAHAA</sequence>
<protein>
    <submittedName>
        <fullName evidence="7">DoxX family protein</fullName>
    </submittedName>
</protein>
<feature type="transmembrane region" description="Helical" evidence="5">
    <location>
        <begin position="83"/>
        <end position="104"/>
    </location>
</feature>
<reference evidence="8" key="1">
    <citation type="submission" date="2009-09" db="EMBL/GenBank/DDBJ databases">
        <title>The complete genome of Nakamurella multipartita DSM 44233.</title>
        <authorList>
            <consortium name="US DOE Joint Genome Institute (JGI-PGF)"/>
            <person name="Lucas S."/>
            <person name="Copeland A."/>
            <person name="Lapidus A."/>
            <person name="Glavina del Rio T."/>
            <person name="Dalin E."/>
            <person name="Tice H."/>
            <person name="Bruce D."/>
            <person name="Goodwin L."/>
            <person name="Pitluck S."/>
            <person name="Kyrpides N."/>
            <person name="Mavromatis K."/>
            <person name="Ivanova N."/>
            <person name="Ovchinnikova G."/>
            <person name="Sims D."/>
            <person name="Meincke L."/>
            <person name="Brettin T."/>
            <person name="Detter J.C."/>
            <person name="Han C."/>
            <person name="Larimer F."/>
            <person name="Land M."/>
            <person name="Hauser L."/>
            <person name="Markowitz V."/>
            <person name="Cheng J.-F."/>
            <person name="Hugenholtz P."/>
            <person name="Woyke T."/>
            <person name="Wu D."/>
            <person name="Klenk H.-P."/>
            <person name="Eisen J.A."/>
        </authorList>
    </citation>
    <scope>NUCLEOTIDE SEQUENCE [LARGE SCALE GENOMIC DNA]</scope>
    <source>
        <strain evidence="8">ATCC 700099 / DSM 44233 / CIP 104796 / JCM 9543 / NBRC 105858 / Y-104</strain>
    </source>
</reference>
<feature type="domain" description="Methylamine utilisation protein MauE" evidence="6">
    <location>
        <begin position="15"/>
        <end position="146"/>
    </location>
</feature>
<evidence type="ECO:0000256" key="3">
    <source>
        <dbReference type="ARBA" id="ARBA00022989"/>
    </source>
</evidence>
<evidence type="ECO:0000256" key="2">
    <source>
        <dbReference type="ARBA" id="ARBA00022692"/>
    </source>
</evidence>